<dbReference type="RefSeq" id="WP_008861079.1">
    <property type="nucleotide sequence ID" value="NZ_CAXSYG010000004.1"/>
</dbReference>
<dbReference type="AlphaFoldDB" id="K0XRC0"/>
<dbReference type="InterPro" id="IPR005135">
    <property type="entry name" value="Endo/exonuclease/phosphatase"/>
</dbReference>
<keyword evidence="3" id="KW-1185">Reference proteome</keyword>
<protein>
    <recommendedName>
        <fullName evidence="1">Endonuclease/exonuclease/phosphatase domain-containing protein</fullName>
    </recommendedName>
</protein>
<comment type="caution">
    <text evidence="2">The sequence shown here is derived from an EMBL/GenBank/DDBJ whole genome shotgun (WGS) entry which is preliminary data.</text>
</comment>
<evidence type="ECO:0000313" key="2">
    <source>
        <dbReference type="EMBL" id="EJZ66405.1"/>
    </source>
</evidence>
<dbReference type="GeneID" id="77847917"/>
<dbReference type="Proteomes" id="UP000006044">
    <property type="component" value="Unassembled WGS sequence"/>
</dbReference>
<dbReference type="CDD" id="cd09083">
    <property type="entry name" value="EEP-1"/>
    <property type="match status" value="1"/>
</dbReference>
<dbReference type="PANTHER" id="PTHR12121">
    <property type="entry name" value="CARBON CATABOLITE REPRESSOR PROTEIN 4"/>
    <property type="match status" value="1"/>
</dbReference>
<dbReference type="HOGENOM" id="CLU_030508_1_0_10"/>
<dbReference type="OrthoDB" id="9793162at2"/>
<gene>
    <name evidence="2" type="ORF">HMPREF9448_00582</name>
</gene>
<proteinExistence type="predicted"/>
<dbReference type="GO" id="GO:0000175">
    <property type="term" value="F:3'-5'-RNA exonuclease activity"/>
    <property type="evidence" value="ECO:0007669"/>
    <property type="project" value="TreeGrafter"/>
</dbReference>
<dbReference type="eggNOG" id="COG3568">
    <property type="taxonomic scope" value="Bacteria"/>
</dbReference>
<dbReference type="PROSITE" id="PS51257">
    <property type="entry name" value="PROKAR_LIPOPROTEIN"/>
    <property type="match status" value="1"/>
</dbReference>
<dbReference type="SUPFAM" id="SSF56219">
    <property type="entry name" value="DNase I-like"/>
    <property type="match status" value="1"/>
</dbReference>
<feature type="domain" description="Endonuclease/exonuclease/phosphatase" evidence="1">
    <location>
        <begin position="56"/>
        <end position="299"/>
    </location>
</feature>
<dbReference type="InterPro" id="IPR050410">
    <property type="entry name" value="CCR4/nocturin_mRNA_transcr"/>
</dbReference>
<dbReference type="PATRIC" id="fig|742726.3.peg.612"/>
<dbReference type="EMBL" id="ADLE01000001">
    <property type="protein sequence ID" value="EJZ66405.1"/>
    <property type="molecule type" value="Genomic_DNA"/>
</dbReference>
<dbReference type="PANTHER" id="PTHR12121:SF36">
    <property type="entry name" value="ENDONUCLEASE_EXONUCLEASE_PHOSPHATASE DOMAIN-CONTAINING PROTEIN"/>
    <property type="match status" value="1"/>
</dbReference>
<organism evidence="2 3">
    <name type="scientific">Barnesiella intestinihominis YIT 11860</name>
    <dbReference type="NCBI Taxonomy" id="742726"/>
    <lineage>
        <taxon>Bacteria</taxon>
        <taxon>Pseudomonadati</taxon>
        <taxon>Bacteroidota</taxon>
        <taxon>Bacteroidia</taxon>
        <taxon>Bacteroidales</taxon>
        <taxon>Barnesiellaceae</taxon>
        <taxon>Barnesiella</taxon>
    </lineage>
</organism>
<accession>K0XRC0</accession>
<sequence length="312" mass="35593">MNYKNSIGILSVIIILLCGCQPDKKTIFTAASYNLRNANSADSLQGDGWGNRCPIIARLVQFHEFDIFGTQEGLRHQLDSLKTSLPKYDYIGVGRNDGKKEGEHAAIFYRIDKFELLEHGDFWLSETPEKPSVGWDAVLPRICTWGHFKYKDTGFEFLFFNLHMDHIGKQARVESALLVQQKMKEIGENLPAILTGDFNVDQTHRSYLALTESGILRDAFEVADLRYATNGTFNGFDSDNYTESRIDHVFVTPTFHILKYGVLTDSYRRMKEGNQKASVKDCPEEISIRSYESRIPSDHFPVMVKLEVCDKN</sequence>
<reference evidence="2 3" key="1">
    <citation type="submission" date="2012-08" db="EMBL/GenBank/DDBJ databases">
        <title>The Genome Sequence of Barnesiella intestinihominis YIT 11860.</title>
        <authorList>
            <consortium name="The Broad Institute Genome Sequencing Platform"/>
            <person name="Earl A."/>
            <person name="Ward D."/>
            <person name="Feldgarden M."/>
            <person name="Gevers D."/>
            <person name="Morotomi M."/>
            <person name="Walker B."/>
            <person name="Young S.K."/>
            <person name="Zeng Q."/>
            <person name="Gargeya S."/>
            <person name="Fitzgerald M."/>
            <person name="Haas B."/>
            <person name="Abouelleil A."/>
            <person name="Alvarado L."/>
            <person name="Arachchi H.M."/>
            <person name="Berlin A.M."/>
            <person name="Chapman S.B."/>
            <person name="Goldberg J."/>
            <person name="Griggs A."/>
            <person name="Gujja S."/>
            <person name="Hansen M."/>
            <person name="Howarth C."/>
            <person name="Imamovic A."/>
            <person name="Larimer J."/>
            <person name="McCowen C."/>
            <person name="Montmayeur A."/>
            <person name="Murphy C."/>
            <person name="Neiman D."/>
            <person name="Pearson M."/>
            <person name="Priest M."/>
            <person name="Roberts A."/>
            <person name="Saif S."/>
            <person name="Shea T."/>
            <person name="Sisk P."/>
            <person name="Sykes S."/>
            <person name="Wortman J."/>
            <person name="Nusbaum C."/>
            <person name="Birren B."/>
        </authorList>
    </citation>
    <scope>NUCLEOTIDE SEQUENCE [LARGE SCALE GENOMIC DNA]</scope>
    <source>
        <strain evidence="2 3">YIT 11860</strain>
    </source>
</reference>
<dbReference type="InterPro" id="IPR036691">
    <property type="entry name" value="Endo/exonu/phosph_ase_sf"/>
</dbReference>
<evidence type="ECO:0000259" key="1">
    <source>
        <dbReference type="Pfam" id="PF03372"/>
    </source>
</evidence>
<evidence type="ECO:0000313" key="3">
    <source>
        <dbReference type="Proteomes" id="UP000006044"/>
    </source>
</evidence>
<dbReference type="Gene3D" id="3.60.10.10">
    <property type="entry name" value="Endonuclease/exonuclease/phosphatase"/>
    <property type="match status" value="1"/>
</dbReference>
<dbReference type="Pfam" id="PF03372">
    <property type="entry name" value="Exo_endo_phos"/>
    <property type="match status" value="1"/>
</dbReference>
<dbReference type="STRING" id="742726.HMPREF9448_00582"/>
<name>K0XRC0_9BACT</name>